<keyword evidence="5" id="KW-0732">Signal</keyword>
<dbReference type="InterPro" id="IPR038765">
    <property type="entry name" value="Papain-like_cys_pep_sf"/>
</dbReference>
<evidence type="ECO:0000313" key="8">
    <source>
        <dbReference type="EMBL" id="NFR61154.1"/>
    </source>
</evidence>
<dbReference type="PANTHER" id="PTHR47053:SF1">
    <property type="entry name" value="MUREIN DD-ENDOPEPTIDASE MEPH-RELATED"/>
    <property type="match status" value="1"/>
</dbReference>
<evidence type="ECO:0000313" key="7">
    <source>
        <dbReference type="EMBL" id="AKC61422.1"/>
    </source>
</evidence>
<feature type="signal peptide" evidence="5">
    <location>
        <begin position="1"/>
        <end position="27"/>
    </location>
</feature>
<reference evidence="7" key="1">
    <citation type="submission" date="2014-08" db="EMBL/GenBank/DDBJ databases">
        <authorList>
            <person name="Kubiak A."/>
            <person name="Poehlein A."/>
            <person name="Daniel R."/>
            <person name="Minton N.P."/>
        </authorList>
    </citation>
    <scope>NUCLEOTIDE SEQUENCE</scope>
    <source>
        <strain evidence="7">NCIMB 10696</strain>
    </source>
</reference>
<evidence type="ECO:0000256" key="1">
    <source>
        <dbReference type="ARBA" id="ARBA00007074"/>
    </source>
</evidence>
<dbReference type="KEGG" id="cld:CLSPO_c07010"/>
<dbReference type="EMBL" id="CP009225">
    <property type="protein sequence ID" value="AKC61422.1"/>
    <property type="molecule type" value="Genomic_DNA"/>
</dbReference>
<evidence type="ECO:0000256" key="2">
    <source>
        <dbReference type="ARBA" id="ARBA00022670"/>
    </source>
</evidence>
<dbReference type="Gene3D" id="3.90.1720.10">
    <property type="entry name" value="endopeptidase domain like (from Nostoc punctiforme)"/>
    <property type="match status" value="1"/>
</dbReference>
<dbReference type="Proteomes" id="UP000486601">
    <property type="component" value="Unassembled WGS sequence"/>
</dbReference>
<dbReference type="EMBL" id="SXCS01000003">
    <property type="protein sequence ID" value="NFR61154.1"/>
    <property type="molecule type" value="Genomic_DNA"/>
</dbReference>
<proteinExistence type="inferred from homology"/>
<dbReference type="PROSITE" id="PS51935">
    <property type="entry name" value="NLPC_P60"/>
    <property type="match status" value="1"/>
</dbReference>
<evidence type="ECO:0000256" key="5">
    <source>
        <dbReference type="SAM" id="SignalP"/>
    </source>
</evidence>
<dbReference type="PANTHER" id="PTHR47053">
    <property type="entry name" value="MUREIN DD-ENDOPEPTIDASE MEPH-RELATED"/>
    <property type="match status" value="1"/>
</dbReference>
<dbReference type="GO" id="GO:0008234">
    <property type="term" value="F:cysteine-type peptidase activity"/>
    <property type="evidence" value="ECO:0007669"/>
    <property type="project" value="UniProtKB-KW"/>
</dbReference>
<keyword evidence="4" id="KW-0788">Thiol protease</keyword>
<evidence type="ECO:0000256" key="4">
    <source>
        <dbReference type="ARBA" id="ARBA00022807"/>
    </source>
</evidence>
<dbReference type="Proteomes" id="UP000033052">
    <property type="component" value="Chromosome"/>
</dbReference>
<feature type="chain" id="PRO_5036215624" evidence="5">
    <location>
        <begin position="28"/>
        <end position="353"/>
    </location>
</feature>
<name>A0A7X5PAA4_CLOSG</name>
<organism evidence="8 10">
    <name type="scientific">Clostridium sporogenes</name>
    <dbReference type="NCBI Taxonomy" id="1509"/>
    <lineage>
        <taxon>Bacteria</taxon>
        <taxon>Bacillati</taxon>
        <taxon>Bacillota</taxon>
        <taxon>Clostridia</taxon>
        <taxon>Eubacteriales</taxon>
        <taxon>Clostridiaceae</taxon>
        <taxon>Clostridium</taxon>
    </lineage>
</organism>
<dbReference type="Pfam" id="PF00877">
    <property type="entry name" value="NLPC_P60"/>
    <property type="match status" value="1"/>
</dbReference>
<reference evidence="7 9" key="2">
    <citation type="journal article" date="2015" name="PLoS ONE">
        <title>A universal mariner transposon system for forward genetic studies in the genus clostridium.</title>
        <authorList>
            <person name="Zhang Y."/>
            <person name="Grosse-Honebrink A."/>
            <person name="Minton N.P."/>
        </authorList>
    </citation>
    <scope>NUCLEOTIDE SEQUENCE [LARGE SCALE GENOMIC DNA]</scope>
    <source>
        <strain evidence="7 9">NCIMB 10696</strain>
    </source>
</reference>
<evidence type="ECO:0000313" key="9">
    <source>
        <dbReference type="Proteomes" id="UP000033052"/>
    </source>
</evidence>
<accession>A0A7X5PAA4</accession>
<protein>
    <submittedName>
        <fullName evidence="8">NlpC/P60 family protein</fullName>
    </submittedName>
</protein>
<evidence type="ECO:0000313" key="10">
    <source>
        <dbReference type="Proteomes" id="UP000486601"/>
    </source>
</evidence>
<dbReference type="AlphaFoldDB" id="A0A7X5PAA4"/>
<keyword evidence="2" id="KW-0645">Protease</keyword>
<evidence type="ECO:0000259" key="6">
    <source>
        <dbReference type="PROSITE" id="PS51935"/>
    </source>
</evidence>
<evidence type="ECO:0000256" key="3">
    <source>
        <dbReference type="ARBA" id="ARBA00022801"/>
    </source>
</evidence>
<dbReference type="GO" id="GO:0006508">
    <property type="term" value="P:proteolysis"/>
    <property type="evidence" value="ECO:0007669"/>
    <property type="project" value="UniProtKB-KW"/>
</dbReference>
<sequence length="353" mass="39304">MKKKTTILSIFLAAFIALLLNVGQVKAAATGQDIVNYAKQFQGVPYVWGGTSPSGFDCSGFVQYVYRNAAGINLPRVDVDQIKAGTPVSRNDLKPGDLISPHRGHIGIYIGNGKMIHAPQTGDVVKISDIYGFYAASRIIPSFVKNGFIGQINSSSLPLLKNCEIKSGTSFYDVPDGNKNGTINYSGYKVNIYGKYGDWYLVNKINDQWIHKDCIVSMPKLSIIAKGKSITNKLLFLDNPYMNEKSTGSRGMDAEVQIYDEYSGYYLVNISKNIQWVNKNDIRISYMPQLPSASSNPIKQYVAPKGTICYSFPTANKNNKNGVIPENRQLNVYGEYKGWYLVNKINPQWIQIK</sequence>
<comment type="similarity">
    <text evidence="1">Belongs to the peptidase C40 family.</text>
</comment>
<keyword evidence="3" id="KW-0378">Hydrolase</keyword>
<dbReference type="SUPFAM" id="SSF54001">
    <property type="entry name" value="Cysteine proteinases"/>
    <property type="match status" value="1"/>
</dbReference>
<feature type="domain" description="NlpC/P60" evidence="6">
    <location>
        <begin position="28"/>
        <end position="145"/>
    </location>
</feature>
<gene>
    <name evidence="7" type="ORF">CLSPO_c07010</name>
    <name evidence="8" type="ORF">FDF70_06505</name>
</gene>
<dbReference type="InterPro" id="IPR051202">
    <property type="entry name" value="Peptidase_C40"/>
</dbReference>
<dbReference type="InterPro" id="IPR000064">
    <property type="entry name" value="NLP_P60_dom"/>
</dbReference>
<reference evidence="8 10" key="3">
    <citation type="submission" date="2019-04" db="EMBL/GenBank/DDBJ databases">
        <title>Genome sequencing of Clostridium botulinum Groups I-IV and Clostridium butyricum.</title>
        <authorList>
            <person name="Brunt J."/>
            <person name="Van Vliet A.H.M."/>
            <person name="Stringer S.C."/>
            <person name="Carter A.T."/>
            <person name="Peck M.W."/>
        </authorList>
    </citation>
    <scope>NUCLEOTIDE SEQUENCE [LARGE SCALE GENOMIC DNA]</scope>
    <source>
        <strain evidence="8 10">IFR 18/108</strain>
    </source>
</reference>